<accession>A0A6A6DXY7</accession>
<dbReference type="PANTHER" id="PTHR48081">
    <property type="entry name" value="AB HYDROLASE SUPERFAMILY PROTEIN C4A8.06C"/>
    <property type="match status" value="1"/>
</dbReference>
<feature type="domain" description="Alpha/beta hydrolase fold-3" evidence="2">
    <location>
        <begin position="19"/>
        <end position="111"/>
    </location>
</feature>
<dbReference type="Proteomes" id="UP000800200">
    <property type="component" value="Unassembled WGS sequence"/>
</dbReference>
<name>A0A6A6DXY7_9PEZI</name>
<organism evidence="3 4">
    <name type="scientific">Zopfia rhizophila CBS 207.26</name>
    <dbReference type="NCBI Taxonomy" id="1314779"/>
    <lineage>
        <taxon>Eukaryota</taxon>
        <taxon>Fungi</taxon>
        <taxon>Dikarya</taxon>
        <taxon>Ascomycota</taxon>
        <taxon>Pezizomycotina</taxon>
        <taxon>Dothideomycetes</taxon>
        <taxon>Dothideomycetes incertae sedis</taxon>
        <taxon>Zopfiaceae</taxon>
        <taxon>Zopfia</taxon>
    </lineage>
</organism>
<dbReference type="GO" id="GO:0016787">
    <property type="term" value="F:hydrolase activity"/>
    <property type="evidence" value="ECO:0007669"/>
    <property type="project" value="UniProtKB-KW"/>
</dbReference>
<dbReference type="Gene3D" id="3.40.50.1820">
    <property type="entry name" value="alpha/beta hydrolase"/>
    <property type="match status" value="1"/>
</dbReference>
<evidence type="ECO:0000259" key="2">
    <source>
        <dbReference type="Pfam" id="PF07859"/>
    </source>
</evidence>
<evidence type="ECO:0000313" key="4">
    <source>
        <dbReference type="Proteomes" id="UP000800200"/>
    </source>
</evidence>
<dbReference type="EMBL" id="ML994640">
    <property type="protein sequence ID" value="KAF2183903.1"/>
    <property type="molecule type" value="Genomic_DNA"/>
</dbReference>
<dbReference type="AlphaFoldDB" id="A0A6A6DXY7"/>
<keyword evidence="1" id="KW-0378">Hydrolase</keyword>
<evidence type="ECO:0000313" key="3">
    <source>
        <dbReference type="EMBL" id="KAF2183903.1"/>
    </source>
</evidence>
<evidence type="ECO:0000256" key="1">
    <source>
        <dbReference type="ARBA" id="ARBA00022801"/>
    </source>
</evidence>
<reference evidence="3" key="1">
    <citation type="journal article" date="2020" name="Stud. Mycol.">
        <title>101 Dothideomycetes genomes: a test case for predicting lifestyles and emergence of pathogens.</title>
        <authorList>
            <person name="Haridas S."/>
            <person name="Albert R."/>
            <person name="Binder M."/>
            <person name="Bloem J."/>
            <person name="Labutti K."/>
            <person name="Salamov A."/>
            <person name="Andreopoulos B."/>
            <person name="Baker S."/>
            <person name="Barry K."/>
            <person name="Bills G."/>
            <person name="Bluhm B."/>
            <person name="Cannon C."/>
            <person name="Castanera R."/>
            <person name="Culley D."/>
            <person name="Daum C."/>
            <person name="Ezra D."/>
            <person name="Gonzalez J."/>
            <person name="Henrissat B."/>
            <person name="Kuo A."/>
            <person name="Liang C."/>
            <person name="Lipzen A."/>
            <person name="Lutzoni F."/>
            <person name="Magnuson J."/>
            <person name="Mondo S."/>
            <person name="Nolan M."/>
            <person name="Ohm R."/>
            <person name="Pangilinan J."/>
            <person name="Park H.-J."/>
            <person name="Ramirez L."/>
            <person name="Alfaro M."/>
            <person name="Sun H."/>
            <person name="Tritt A."/>
            <person name="Yoshinaga Y."/>
            <person name="Zwiers L.-H."/>
            <person name="Turgeon B."/>
            <person name="Goodwin S."/>
            <person name="Spatafora J."/>
            <person name="Crous P."/>
            <person name="Grigoriev I."/>
        </authorList>
    </citation>
    <scope>NUCLEOTIDE SEQUENCE</scope>
    <source>
        <strain evidence="3">CBS 207.26</strain>
    </source>
</reference>
<dbReference type="InterPro" id="IPR050300">
    <property type="entry name" value="GDXG_lipolytic_enzyme"/>
</dbReference>
<feature type="non-terminal residue" evidence="3">
    <location>
        <position position="1"/>
    </location>
</feature>
<dbReference type="InterPro" id="IPR013094">
    <property type="entry name" value="AB_hydrolase_3"/>
</dbReference>
<dbReference type="SUPFAM" id="SSF53474">
    <property type="entry name" value="alpha/beta-Hydrolases"/>
    <property type="match status" value="1"/>
</dbReference>
<dbReference type="InterPro" id="IPR029058">
    <property type="entry name" value="AB_hydrolase_fold"/>
</dbReference>
<dbReference type="OrthoDB" id="408631at2759"/>
<dbReference type="Pfam" id="PF07859">
    <property type="entry name" value="Abhydrolase_3"/>
    <property type="match status" value="1"/>
</dbReference>
<sequence>VLRIPNTCHPKALPGDIAGPSASYNHFTDAPILSTSVMNEFWSLYNVPEDEVRSVDCSPLLASEFKGFPPTYISVCGCDLLRDEGLAYARKLEQHGVPVKLDVIPGYPHGMCYDSYRLFPVS</sequence>
<keyword evidence="4" id="KW-1185">Reference proteome</keyword>
<gene>
    <name evidence="3" type="ORF">K469DRAFT_581797</name>
</gene>
<proteinExistence type="predicted"/>
<protein>
    <recommendedName>
        <fullName evidence="2">Alpha/beta hydrolase fold-3 domain-containing protein</fullName>
    </recommendedName>
</protein>
<dbReference type="PANTHER" id="PTHR48081:SF8">
    <property type="entry name" value="ALPHA_BETA HYDROLASE FOLD-3 DOMAIN-CONTAINING PROTEIN-RELATED"/>
    <property type="match status" value="1"/>
</dbReference>